<reference evidence="2 3" key="1">
    <citation type="submission" date="2024-08" db="EMBL/GenBank/DDBJ databases">
        <authorList>
            <person name="Cucini C."/>
            <person name="Frati F."/>
        </authorList>
    </citation>
    <scope>NUCLEOTIDE SEQUENCE [LARGE SCALE GENOMIC DNA]</scope>
</reference>
<dbReference type="Pfam" id="PF09341">
    <property type="entry name" value="Pcc1"/>
    <property type="match status" value="1"/>
</dbReference>
<sequence>MLNEMEKIDDSCDKATLHMKIPFNCAREAEIAYNSLRVDSEPKRSQVLRSLSVDGTALVIDLIAPDARQIRLSMNSLLDHVLLVQKVISKFSAKS</sequence>
<dbReference type="EMBL" id="CAXLJM020000014">
    <property type="protein sequence ID" value="CAL8079915.1"/>
    <property type="molecule type" value="Genomic_DNA"/>
</dbReference>
<dbReference type="PANTHER" id="PTHR31283">
    <property type="entry name" value="EKC/KEOPS COMPLEX SUBUNIT PCC1 FAMILY MEMBER"/>
    <property type="match status" value="1"/>
</dbReference>
<evidence type="ECO:0000256" key="1">
    <source>
        <dbReference type="ARBA" id="ARBA00007073"/>
    </source>
</evidence>
<gene>
    <name evidence="2" type="ORF">ODALV1_LOCUS4499</name>
</gene>
<dbReference type="InterPro" id="IPR015419">
    <property type="entry name" value="CTAG/Pcc1"/>
</dbReference>
<comment type="caution">
    <text evidence="2">The sequence shown here is derived from an EMBL/GenBank/DDBJ whole genome shotgun (WGS) entry which is preliminary data.</text>
</comment>
<dbReference type="PANTHER" id="PTHR31283:SF5">
    <property type="entry name" value="EKC_KEOPS COMPLEX SUBUNIT LAGE3"/>
    <property type="match status" value="1"/>
</dbReference>
<comment type="similarity">
    <text evidence="1">Belongs to the CTAG/PCC1 family.</text>
</comment>
<evidence type="ECO:0000313" key="2">
    <source>
        <dbReference type="EMBL" id="CAL8079915.1"/>
    </source>
</evidence>
<keyword evidence="3" id="KW-1185">Reference proteome</keyword>
<dbReference type="Gene3D" id="3.30.310.50">
    <property type="entry name" value="Alpha-D-phosphohexomutase, C-terminal domain"/>
    <property type="match status" value="1"/>
</dbReference>
<organism evidence="2 3">
    <name type="scientific">Orchesella dallaii</name>
    <dbReference type="NCBI Taxonomy" id="48710"/>
    <lineage>
        <taxon>Eukaryota</taxon>
        <taxon>Metazoa</taxon>
        <taxon>Ecdysozoa</taxon>
        <taxon>Arthropoda</taxon>
        <taxon>Hexapoda</taxon>
        <taxon>Collembola</taxon>
        <taxon>Entomobryomorpha</taxon>
        <taxon>Entomobryoidea</taxon>
        <taxon>Orchesellidae</taxon>
        <taxon>Orchesellinae</taxon>
        <taxon>Orchesella</taxon>
    </lineage>
</organism>
<accession>A0ABP1PW50</accession>
<name>A0ABP1PW50_9HEXA</name>
<evidence type="ECO:0008006" key="4">
    <source>
        <dbReference type="Google" id="ProtNLM"/>
    </source>
</evidence>
<evidence type="ECO:0000313" key="3">
    <source>
        <dbReference type="Proteomes" id="UP001642540"/>
    </source>
</evidence>
<protein>
    <recommendedName>
        <fullName evidence="4">EKC/KEOPS complex subunit LAGE3</fullName>
    </recommendedName>
</protein>
<dbReference type="Proteomes" id="UP001642540">
    <property type="component" value="Unassembled WGS sequence"/>
</dbReference>
<proteinExistence type="inferred from homology"/>